<evidence type="ECO:0000313" key="7">
    <source>
        <dbReference type="EMBL" id="KAI1240472.1"/>
    </source>
</evidence>
<evidence type="ECO:0000256" key="1">
    <source>
        <dbReference type="ARBA" id="ARBA00009403"/>
    </source>
</evidence>
<keyword evidence="8" id="KW-1185">Reference proteome</keyword>
<reference evidence="6" key="1">
    <citation type="submission" date="2020-10" db="EMBL/GenBank/DDBJ databases">
        <title>Feather gene expression reveals the developmental basis of iridescence in African starlings.</title>
        <authorList>
            <person name="Rubenstein D.R."/>
        </authorList>
    </citation>
    <scope>NUCLEOTIDE SEQUENCE</scope>
    <source>
        <strain evidence="6">SS15</strain>
        <tissue evidence="6">Liver</tissue>
    </source>
</reference>
<reference evidence="7 8" key="2">
    <citation type="journal article" date="2021" name="J. Hered.">
        <title>Feather Gene Expression Elucidates the Developmental Basis of Plumage Iridescence in African Starlings.</title>
        <authorList>
            <person name="Rubenstein D.R."/>
            <person name="Corvelo A."/>
            <person name="MacManes M.D."/>
            <person name="Maia R."/>
            <person name="Narzisi G."/>
            <person name="Rousaki A."/>
            <person name="Vandenabeele P."/>
            <person name="Shawkey M.D."/>
            <person name="Solomon J."/>
        </authorList>
    </citation>
    <scope>NUCLEOTIDE SEQUENCE [LARGE SCALE GENOMIC DNA]</scope>
    <source>
        <strain evidence="7">SS15</strain>
    </source>
</reference>
<dbReference type="GO" id="GO:0005794">
    <property type="term" value="C:Golgi apparatus"/>
    <property type="evidence" value="ECO:0007669"/>
    <property type="project" value="TreeGrafter"/>
</dbReference>
<dbReference type="InterPro" id="IPR000010">
    <property type="entry name" value="Cystatin_dom"/>
</dbReference>
<comment type="similarity">
    <text evidence="1">Belongs to the cystatin family.</text>
</comment>
<dbReference type="GO" id="GO:0031643">
    <property type="term" value="P:positive regulation of myelination"/>
    <property type="evidence" value="ECO:0007669"/>
    <property type="project" value="TreeGrafter"/>
</dbReference>
<evidence type="ECO:0000256" key="2">
    <source>
        <dbReference type="ARBA" id="ARBA00023157"/>
    </source>
</evidence>
<dbReference type="Pfam" id="PF00031">
    <property type="entry name" value="Cystatin"/>
    <property type="match status" value="1"/>
</dbReference>
<feature type="region of interest" description="Disordered" evidence="4">
    <location>
        <begin position="97"/>
        <end position="118"/>
    </location>
</feature>
<dbReference type="OrthoDB" id="9929365at2759"/>
<comment type="caution">
    <text evidence="6">The sequence shown here is derived from an EMBL/GenBank/DDBJ whole genome shotgun (WGS) entry which is preliminary data.</text>
</comment>
<dbReference type="SMART" id="SM00043">
    <property type="entry name" value="CY"/>
    <property type="match status" value="1"/>
</dbReference>
<dbReference type="InterPro" id="IPR046350">
    <property type="entry name" value="Cystatin_sf"/>
</dbReference>
<dbReference type="SUPFAM" id="SSF54403">
    <property type="entry name" value="Cystatin/monellin"/>
    <property type="match status" value="1"/>
</dbReference>
<dbReference type="GO" id="GO:0004869">
    <property type="term" value="F:cysteine-type endopeptidase inhibitor activity"/>
    <property type="evidence" value="ECO:0007669"/>
    <property type="project" value="InterPro"/>
</dbReference>
<dbReference type="GO" id="GO:0005770">
    <property type="term" value="C:late endosome"/>
    <property type="evidence" value="ECO:0007669"/>
    <property type="project" value="TreeGrafter"/>
</dbReference>
<sequence length="267" mass="30733">MGTCLRHRERLFLVELPIRVRRRQPGALTPGRHTHPPGPVQGLLATSINLKKDAQDTQCPGISARFRAEARPRKANLKDCKAAPLTHSFPLYQSYTEDTSLSQSKSSGYEPRGRTNTRPQITEAKSDDEEVHLIFQMKIKYQTLDHKAVPVFYLVTIVPPPHTTIRPGSPVPVNTNNPGVRKAARFGVYRYNNSSNDLFLFKESQIKKAMVQIVRGLKYMLQVEIKRTVCEKRDHSSLDNCHFQKEKNLQRMLRCYFEVWITPWTHK</sequence>
<feature type="non-terminal residue" evidence="6">
    <location>
        <position position="1"/>
    </location>
</feature>
<dbReference type="GO" id="GO:1903979">
    <property type="term" value="P:negative regulation of microglial cell activation"/>
    <property type="evidence" value="ECO:0007669"/>
    <property type="project" value="TreeGrafter"/>
</dbReference>
<evidence type="ECO:0000256" key="3">
    <source>
        <dbReference type="ARBA" id="ARBA00078073"/>
    </source>
</evidence>
<dbReference type="AlphaFoldDB" id="A0A835NLV3"/>
<evidence type="ECO:0000313" key="8">
    <source>
        <dbReference type="Proteomes" id="UP000618051"/>
    </source>
</evidence>
<accession>A0A835NLV3</accession>
<dbReference type="InterPro" id="IPR042886">
    <property type="entry name" value="Cystatin-F"/>
</dbReference>
<dbReference type="GO" id="GO:0005764">
    <property type="term" value="C:lysosome"/>
    <property type="evidence" value="ECO:0007669"/>
    <property type="project" value="TreeGrafter"/>
</dbReference>
<dbReference type="EMBL" id="JADDUC010000142">
    <property type="protein sequence ID" value="KAG0117326.1"/>
    <property type="molecule type" value="Genomic_DNA"/>
</dbReference>
<dbReference type="FunFam" id="3.10.450.10:FF:000004">
    <property type="entry name" value="Cystatin C"/>
    <property type="match status" value="1"/>
</dbReference>
<evidence type="ECO:0000313" key="6">
    <source>
        <dbReference type="EMBL" id="KAG0117326.1"/>
    </source>
</evidence>
<dbReference type="EMBL" id="JADDUC020000003">
    <property type="protein sequence ID" value="KAI1240472.1"/>
    <property type="molecule type" value="Genomic_DNA"/>
</dbReference>
<dbReference type="PANTHER" id="PTHR47141">
    <property type="entry name" value="CYSTATIN-F"/>
    <property type="match status" value="1"/>
</dbReference>
<keyword evidence="2" id="KW-1015">Disulfide bond</keyword>
<evidence type="ECO:0000256" key="4">
    <source>
        <dbReference type="SAM" id="MobiDB-lite"/>
    </source>
</evidence>
<organism evidence="6">
    <name type="scientific">Lamprotornis superbus</name>
    <dbReference type="NCBI Taxonomy" id="245042"/>
    <lineage>
        <taxon>Eukaryota</taxon>
        <taxon>Metazoa</taxon>
        <taxon>Chordata</taxon>
        <taxon>Craniata</taxon>
        <taxon>Vertebrata</taxon>
        <taxon>Euteleostomi</taxon>
        <taxon>Archelosauria</taxon>
        <taxon>Archosauria</taxon>
        <taxon>Dinosauria</taxon>
        <taxon>Saurischia</taxon>
        <taxon>Theropoda</taxon>
        <taxon>Coelurosauria</taxon>
        <taxon>Aves</taxon>
        <taxon>Neognathae</taxon>
        <taxon>Neoaves</taxon>
        <taxon>Telluraves</taxon>
        <taxon>Australaves</taxon>
        <taxon>Passeriformes</taxon>
        <taxon>Sturnidae</taxon>
        <taxon>Lamprotornis</taxon>
    </lineage>
</organism>
<dbReference type="PANTHER" id="PTHR47141:SF1">
    <property type="entry name" value="CYSTATIN-F"/>
    <property type="match status" value="1"/>
</dbReference>
<feature type="compositionally biased region" description="Polar residues" evidence="4">
    <location>
        <begin position="97"/>
        <end position="107"/>
    </location>
</feature>
<dbReference type="GO" id="GO:0005783">
    <property type="term" value="C:endoplasmic reticulum"/>
    <property type="evidence" value="ECO:0007669"/>
    <property type="project" value="TreeGrafter"/>
</dbReference>
<reference evidence="7" key="3">
    <citation type="submission" date="2022-01" db="EMBL/GenBank/DDBJ databases">
        <authorList>
            <person name="Rubenstein D.R."/>
        </authorList>
    </citation>
    <scope>NUCLEOTIDE SEQUENCE</scope>
    <source>
        <strain evidence="7">SS15</strain>
        <tissue evidence="7">Liver</tissue>
    </source>
</reference>
<gene>
    <name evidence="7" type="ORF">IHE44_0008895</name>
    <name evidence="6" type="ORF">IHE44_002807</name>
</gene>
<proteinExistence type="inferred from homology"/>
<dbReference type="GO" id="GO:0006955">
    <property type="term" value="P:immune response"/>
    <property type="evidence" value="ECO:0007669"/>
    <property type="project" value="InterPro"/>
</dbReference>
<protein>
    <recommendedName>
        <fullName evidence="3">Egg-white cystatin</fullName>
    </recommendedName>
</protein>
<evidence type="ECO:0000259" key="5">
    <source>
        <dbReference type="SMART" id="SM00043"/>
    </source>
</evidence>
<dbReference type="CDD" id="cd00042">
    <property type="entry name" value="CY"/>
    <property type="match status" value="1"/>
</dbReference>
<name>A0A835NLV3_9PASS</name>
<dbReference type="Proteomes" id="UP000618051">
    <property type="component" value="Unassembled WGS sequence"/>
</dbReference>
<dbReference type="Gene3D" id="3.10.450.10">
    <property type="match status" value="1"/>
</dbReference>
<dbReference type="GO" id="GO:0005615">
    <property type="term" value="C:extracellular space"/>
    <property type="evidence" value="ECO:0007669"/>
    <property type="project" value="TreeGrafter"/>
</dbReference>
<feature type="domain" description="Cystatin" evidence="5">
    <location>
        <begin position="165"/>
        <end position="267"/>
    </location>
</feature>